<protein>
    <submittedName>
        <fullName evidence="1">Uncharacterized protein</fullName>
    </submittedName>
</protein>
<name>A0A382IYB9_9ZZZZ</name>
<gene>
    <name evidence="1" type="ORF">METZ01_LOCUS257402</name>
</gene>
<dbReference type="AlphaFoldDB" id="A0A382IYB9"/>
<sequence length="33" mass="3473">VIVVKHPIGGLNVEEMVERIETAAAGLEAKIAD</sequence>
<reference evidence="1" key="1">
    <citation type="submission" date="2018-05" db="EMBL/GenBank/DDBJ databases">
        <authorList>
            <person name="Lanie J.A."/>
            <person name="Ng W.-L."/>
            <person name="Kazmierczak K.M."/>
            <person name="Andrzejewski T.M."/>
            <person name="Davidsen T.M."/>
            <person name="Wayne K.J."/>
            <person name="Tettelin H."/>
            <person name="Glass J.I."/>
            <person name="Rusch D."/>
            <person name="Podicherti R."/>
            <person name="Tsui H.-C.T."/>
            <person name="Winkler M.E."/>
        </authorList>
    </citation>
    <scope>NUCLEOTIDE SEQUENCE</scope>
</reference>
<accession>A0A382IYB9</accession>
<feature type="non-terminal residue" evidence="1">
    <location>
        <position position="1"/>
    </location>
</feature>
<dbReference type="EMBL" id="UINC01070413">
    <property type="protein sequence ID" value="SVC04548.1"/>
    <property type="molecule type" value="Genomic_DNA"/>
</dbReference>
<evidence type="ECO:0000313" key="1">
    <source>
        <dbReference type="EMBL" id="SVC04548.1"/>
    </source>
</evidence>
<proteinExistence type="predicted"/>
<organism evidence="1">
    <name type="scientific">marine metagenome</name>
    <dbReference type="NCBI Taxonomy" id="408172"/>
    <lineage>
        <taxon>unclassified sequences</taxon>
        <taxon>metagenomes</taxon>
        <taxon>ecological metagenomes</taxon>
    </lineage>
</organism>